<comment type="caution">
    <text evidence="13">The sequence shown here is derived from an EMBL/GenBank/DDBJ whole genome shotgun (WGS) entry which is preliminary data.</text>
</comment>
<dbReference type="GO" id="GO:0003725">
    <property type="term" value="F:double-stranded RNA binding"/>
    <property type="evidence" value="ECO:0007669"/>
    <property type="project" value="InterPro"/>
</dbReference>
<evidence type="ECO:0000256" key="6">
    <source>
        <dbReference type="ARBA" id="ARBA00022694"/>
    </source>
</evidence>
<keyword evidence="7" id="KW-0548">Nucleotidyltransferase</keyword>
<evidence type="ECO:0000256" key="9">
    <source>
        <dbReference type="ARBA" id="ARBA00022840"/>
    </source>
</evidence>
<reference evidence="13 14" key="1">
    <citation type="journal article" date="2016" name="Nat. Commun.">
        <title>Thousands of microbial genomes shed light on interconnected biogeochemical processes in an aquifer system.</title>
        <authorList>
            <person name="Anantharaman K."/>
            <person name="Brown C.T."/>
            <person name="Hug L.A."/>
            <person name="Sharon I."/>
            <person name="Castelle C.J."/>
            <person name="Probst A.J."/>
            <person name="Thomas B.C."/>
            <person name="Singh A."/>
            <person name="Wilkins M.J."/>
            <person name="Karaoz U."/>
            <person name="Brodie E.L."/>
            <person name="Williams K.H."/>
            <person name="Hubbard S.S."/>
            <person name="Banfield J.F."/>
        </authorList>
    </citation>
    <scope>NUCLEOTIDE SEQUENCE [LARGE SCALE GENOMIC DNA]</scope>
</reference>
<dbReference type="GO" id="GO:0005524">
    <property type="term" value="F:ATP binding"/>
    <property type="evidence" value="ECO:0007669"/>
    <property type="project" value="UniProtKB-KW"/>
</dbReference>
<keyword evidence="5" id="KW-0808">Transferase</keyword>
<protein>
    <recommendedName>
        <fullName evidence="10">L-threonylcarbamoyladenylate synthase</fullName>
        <ecNumber evidence="3">2.7.7.87</ecNumber>
    </recommendedName>
    <alternativeName>
        <fullName evidence="10">L-threonylcarbamoyladenylate synthase</fullName>
    </alternativeName>
</protein>
<accession>A0A1G2BVY1</accession>
<dbReference type="PANTHER" id="PTHR17490:SF16">
    <property type="entry name" value="THREONYLCARBAMOYL-AMP SYNTHASE"/>
    <property type="match status" value="1"/>
</dbReference>
<dbReference type="EMBL" id="MHKO01000001">
    <property type="protein sequence ID" value="OGY93198.1"/>
    <property type="molecule type" value="Genomic_DNA"/>
</dbReference>
<keyword evidence="9" id="KW-0067">ATP-binding</keyword>
<dbReference type="PROSITE" id="PS51163">
    <property type="entry name" value="YRDC"/>
    <property type="match status" value="1"/>
</dbReference>
<dbReference type="EC" id="2.7.7.87" evidence="3"/>
<evidence type="ECO:0000256" key="5">
    <source>
        <dbReference type="ARBA" id="ARBA00022679"/>
    </source>
</evidence>
<evidence type="ECO:0000256" key="8">
    <source>
        <dbReference type="ARBA" id="ARBA00022741"/>
    </source>
</evidence>
<dbReference type="GO" id="GO:0008033">
    <property type="term" value="P:tRNA processing"/>
    <property type="evidence" value="ECO:0007669"/>
    <property type="project" value="UniProtKB-KW"/>
</dbReference>
<dbReference type="InterPro" id="IPR050156">
    <property type="entry name" value="TC-AMP_synthase_SUA5"/>
</dbReference>
<sequence>MNKMQQIIIYPTDTAYALGCDARDQEAAERVFEIKGRSQSKTLPLIAADVAMVRQWCTLAGQAKKLADKYWPGPLTLVLPVKLEGLSPAVINKGSVAIRVPGNKIARHLSQEIGAPLISTSANKSGDKNLYSLAEVRASLGEAMNKVDYVIDAGALPSQGVSTVVKVCDNEIDIIRQGEIEIKA</sequence>
<dbReference type="NCBIfam" id="TIGR00057">
    <property type="entry name" value="L-threonylcarbamoyladenylate synthase"/>
    <property type="match status" value="1"/>
</dbReference>
<comment type="catalytic activity">
    <reaction evidence="11">
        <text>L-threonine + hydrogencarbonate + ATP = L-threonylcarbamoyladenylate + diphosphate + H2O</text>
        <dbReference type="Rhea" id="RHEA:36407"/>
        <dbReference type="ChEBI" id="CHEBI:15377"/>
        <dbReference type="ChEBI" id="CHEBI:17544"/>
        <dbReference type="ChEBI" id="CHEBI:30616"/>
        <dbReference type="ChEBI" id="CHEBI:33019"/>
        <dbReference type="ChEBI" id="CHEBI:57926"/>
        <dbReference type="ChEBI" id="CHEBI:73682"/>
        <dbReference type="EC" id="2.7.7.87"/>
    </reaction>
</comment>
<evidence type="ECO:0000256" key="4">
    <source>
        <dbReference type="ARBA" id="ARBA00022490"/>
    </source>
</evidence>
<evidence type="ECO:0000256" key="7">
    <source>
        <dbReference type="ARBA" id="ARBA00022695"/>
    </source>
</evidence>
<evidence type="ECO:0000256" key="1">
    <source>
        <dbReference type="ARBA" id="ARBA00004496"/>
    </source>
</evidence>
<dbReference type="GO" id="GO:0000049">
    <property type="term" value="F:tRNA binding"/>
    <property type="evidence" value="ECO:0007669"/>
    <property type="project" value="TreeGrafter"/>
</dbReference>
<evidence type="ECO:0000256" key="11">
    <source>
        <dbReference type="ARBA" id="ARBA00048366"/>
    </source>
</evidence>
<dbReference type="SUPFAM" id="SSF55821">
    <property type="entry name" value="YrdC/RibB"/>
    <property type="match status" value="1"/>
</dbReference>
<dbReference type="InterPro" id="IPR006070">
    <property type="entry name" value="Sua5-like_dom"/>
</dbReference>
<dbReference type="Gene3D" id="3.90.870.10">
    <property type="entry name" value="DHBP synthase"/>
    <property type="match status" value="1"/>
</dbReference>
<dbReference type="AlphaFoldDB" id="A0A1G2BVY1"/>
<evidence type="ECO:0000313" key="14">
    <source>
        <dbReference type="Proteomes" id="UP000178109"/>
    </source>
</evidence>
<gene>
    <name evidence="13" type="ORF">A3H70_00270</name>
</gene>
<keyword evidence="6" id="KW-0819">tRNA processing</keyword>
<dbReference type="Proteomes" id="UP000178109">
    <property type="component" value="Unassembled WGS sequence"/>
</dbReference>
<comment type="similarity">
    <text evidence="2">Belongs to the SUA5 family.</text>
</comment>
<feature type="domain" description="YrdC-like" evidence="12">
    <location>
        <begin position="1"/>
        <end position="180"/>
    </location>
</feature>
<evidence type="ECO:0000256" key="3">
    <source>
        <dbReference type="ARBA" id="ARBA00012584"/>
    </source>
</evidence>
<name>A0A1G2BVY1_9BACT</name>
<dbReference type="PANTHER" id="PTHR17490">
    <property type="entry name" value="SUA5"/>
    <property type="match status" value="1"/>
</dbReference>
<proteinExistence type="inferred from homology"/>
<dbReference type="GO" id="GO:0006450">
    <property type="term" value="P:regulation of translational fidelity"/>
    <property type="evidence" value="ECO:0007669"/>
    <property type="project" value="TreeGrafter"/>
</dbReference>
<evidence type="ECO:0000256" key="10">
    <source>
        <dbReference type="ARBA" id="ARBA00029774"/>
    </source>
</evidence>
<dbReference type="STRING" id="1798553.A3H70_00270"/>
<dbReference type="InterPro" id="IPR017945">
    <property type="entry name" value="DHBP_synth_RibB-like_a/b_dom"/>
</dbReference>
<dbReference type="Pfam" id="PF01300">
    <property type="entry name" value="Sua5_yciO_yrdC"/>
    <property type="match status" value="1"/>
</dbReference>
<evidence type="ECO:0000259" key="12">
    <source>
        <dbReference type="PROSITE" id="PS51163"/>
    </source>
</evidence>
<dbReference type="GO" id="GO:0005737">
    <property type="term" value="C:cytoplasm"/>
    <property type="evidence" value="ECO:0007669"/>
    <property type="project" value="UniProtKB-SubCell"/>
</dbReference>
<evidence type="ECO:0000313" key="13">
    <source>
        <dbReference type="EMBL" id="OGY93198.1"/>
    </source>
</evidence>
<dbReference type="GO" id="GO:0061710">
    <property type="term" value="F:L-threonylcarbamoyladenylate synthase"/>
    <property type="evidence" value="ECO:0007669"/>
    <property type="project" value="UniProtKB-EC"/>
</dbReference>
<keyword evidence="4" id="KW-0963">Cytoplasm</keyword>
<comment type="subcellular location">
    <subcellularLocation>
        <location evidence="1">Cytoplasm</location>
    </subcellularLocation>
</comment>
<evidence type="ECO:0000256" key="2">
    <source>
        <dbReference type="ARBA" id="ARBA00007663"/>
    </source>
</evidence>
<keyword evidence="8" id="KW-0547">Nucleotide-binding</keyword>
<organism evidence="13 14">
    <name type="scientific">Candidatus Komeilibacteria bacterium RIFCSPLOWO2_02_FULL_48_11</name>
    <dbReference type="NCBI Taxonomy" id="1798553"/>
    <lineage>
        <taxon>Bacteria</taxon>
        <taxon>Candidatus Komeiliibacteriota</taxon>
    </lineage>
</organism>